<protein>
    <submittedName>
        <fullName evidence="2">Uncharacterized protein</fullName>
    </submittedName>
</protein>
<evidence type="ECO:0000256" key="1">
    <source>
        <dbReference type="SAM" id="MobiDB-lite"/>
    </source>
</evidence>
<proteinExistence type="predicted"/>
<feature type="region of interest" description="Disordered" evidence="1">
    <location>
        <begin position="1"/>
        <end position="39"/>
    </location>
</feature>
<organism evidence="2 3">
    <name type="scientific">Setaria viridis</name>
    <name type="common">Green bristlegrass</name>
    <name type="synonym">Setaria italica subsp. viridis</name>
    <dbReference type="NCBI Taxonomy" id="4556"/>
    <lineage>
        <taxon>Eukaryota</taxon>
        <taxon>Viridiplantae</taxon>
        <taxon>Streptophyta</taxon>
        <taxon>Embryophyta</taxon>
        <taxon>Tracheophyta</taxon>
        <taxon>Spermatophyta</taxon>
        <taxon>Magnoliopsida</taxon>
        <taxon>Liliopsida</taxon>
        <taxon>Poales</taxon>
        <taxon>Poaceae</taxon>
        <taxon>PACMAD clade</taxon>
        <taxon>Panicoideae</taxon>
        <taxon>Panicodae</taxon>
        <taxon>Paniceae</taxon>
        <taxon>Cenchrinae</taxon>
        <taxon>Setaria</taxon>
    </lineage>
</organism>
<gene>
    <name evidence="2" type="ORF">SEVIR_7G147900v2</name>
</gene>
<feature type="region of interest" description="Disordered" evidence="1">
    <location>
        <begin position="128"/>
        <end position="156"/>
    </location>
</feature>
<feature type="compositionally biased region" description="Low complexity" evidence="1">
    <location>
        <begin position="131"/>
        <end position="150"/>
    </location>
</feature>
<dbReference type="AlphaFoldDB" id="A0A4U6TQV1"/>
<name>A0A4U6TQV1_SETVI</name>
<reference evidence="2" key="1">
    <citation type="submission" date="2019-03" db="EMBL/GenBank/DDBJ databases">
        <title>WGS assembly of Setaria viridis.</title>
        <authorList>
            <person name="Huang P."/>
            <person name="Jenkins J."/>
            <person name="Grimwood J."/>
            <person name="Barry K."/>
            <person name="Healey A."/>
            <person name="Mamidi S."/>
            <person name="Sreedasyam A."/>
            <person name="Shu S."/>
            <person name="Feldman M."/>
            <person name="Wu J."/>
            <person name="Yu Y."/>
            <person name="Chen C."/>
            <person name="Johnson J."/>
            <person name="Rokhsar D."/>
            <person name="Baxter I."/>
            <person name="Schmutz J."/>
            <person name="Brutnell T."/>
            <person name="Kellogg E."/>
        </authorList>
    </citation>
    <scope>NUCLEOTIDE SEQUENCE [LARGE SCALE GENOMIC DNA]</scope>
</reference>
<dbReference type="Proteomes" id="UP000298652">
    <property type="component" value="Chromosome 7"/>
</dbReference>
<keyword evidence="3" id="KW-1185">Reference proteome</keyword>
<evidence type="ECO:0000313" key="2">
    <source>
        <dbReference type="EMBL" id="TKW05011.1"/>
    </source>
</evidence>
<evidence type="ECO:0000313" key="3">
    <source>
        <dbReference type="Proteomes" id="UP000298652"/>
    </source>
</evidence>
<accession>A0A4U6TQV1</accession>
<dbReference type="EMBL" id="CM016558">
    <property type="protein sequence ID" value="TKW05011.1"/>
    <property type="molecule type" value="Genomic_DNA"/>
</dbReference>
<feature type="region of interest" description="Disordered" evidence="1">
    <location>
        <begin position="61"/>
        <end position="112"/>
    </location>
</feature>
<sequence>MGGSAVLRRAASAPRSPRLRSRQIRHSSSKSRAKSVALPSKSCDESLAICSKSIALLPFQIRRSPPSPPFHRLPVTGGDGGGEAQHRAPSSRWARWPPAKRSGSGTSSRQVQLQQQVQILRGVPHNLQIFSGSSNSNSRGGSSGQSSSRNLQMCCR</sequence>
<feature type="compositionally biased region" description="Low complexity" evidence="1">
    <location>
        <begin position="1"/>
        <end position="16"/>
    </location>
</feature>
<dbReference type="Gramene" id="TKW05011">
    <property type="protein sequence ID" value="TKW05011"/>
    <property type="gene ID" value="SEVIR_7G147900v2"/>
</dbReference>
<feature type="compositionally biased region" description="Basic residues" evidence="1">
    <location>
        <begin position="17"/>
        <end position="33"/>
    </location>
</feature>